<accession>A0A3N4YU06</accession>
<evidence type="ECO:0000256" key="1">
    <source>
        <dbReference type="ARBA" id="ARBA00022741"/>
    </source>
</evidence>
<dbReference type="GO" id="GO:0009898">
    <property type="term" value="C:cytoplasmic side of plasma membrane"/>
    <property type="evidence" value="ECO:0007669"/>
    <property type="project" value="TreeGrafter"/>
</dbReference>
<evidence type="ECO:0000256" key="3">
    <source>
        <dbReference type="PROSITE-ProRule" id="PRU00169"/>
    </source>
</evidence>
<feature type="region of interest" description="Disordered" evidence="4">
    <location>
        <begin position="401"/>
        <end position="435"/>
    </location>
</feature>
<dbReference type="Gene3D" id="3.40.50.2300">
    <property type="match status" value="1"/>
</dbReference>
<keyword evidence="1" id="KW-0547">Nucleotide-binding</keyword>
<dbReference type="GO" id="GO:0005524">
    <property type="term" value="F:ATP binding"/>
    <property type="evidence" value="ECO:0007669"/>
    <property type="project" value="UniProtKB-KW"/>
</dbReference>
<evidence type="ECO:0000259" key="5">
    <source>
        <dbReference type="PROSITE" id="PS50110"/>
    </source>
</evidence>
<feature type="compositionally biased region" description="Basic and acidic residues" evidence="4">
    <location>
        <begin position="412"/>
        <end position="422"/>
    </location>
</feature>
<name>A0A3N4YU06_9MICO</name>
<evidence type="ECO:0000256" key="2">
    <source>
        <dbReference type="ARBA" id="ARBA00022840"/>
    </source>
</evidence>
<dbReference type="PROSITE" id="PS50110">
    <property type="entry name" value="RESPONSE_REGULATORY"/>
    <property type="match status" value="1"/>
</dbReference>
<dbReference type="EMBL" id="RKQZ01000001">
    <property type="protein sequence ID" value="RPF22936.1"/>
    <property type="molecule type" value="Genomic_DNA"/>
</dbReference>
<keyword evidence="3" id="KW-0597">Phosphoprotein</keyword>
<dbReference type="InterPro" id="IPR027417">
    <property type="entry name" value="P-loop_NTPase"/>
</dbReference>
<dbReference type="InterPro" id="IPR001789">
    <property type="entry name" value="Sig_transdc_resp-reg_receiver"/>
</dbReference>
<proteinExistence type="predicted"/>
<dbReference type="InterPro" id="IPR050625">
    <property type="entry name" value="ParA/MinD_ATPase"/>
</dbReference>
<reference evidence="6 7" key="1">
    <citation type="submission" date="2018-11" db="EMBL/GenBank/DDBJ databases">
        <title>Sequencing the genomes of 1000 actinobacteria strains.</title>
        <authorList>
            <person name="Klenk H.-P."/>
        </authorList>
    </citation>
    <scope>NUCLEOTIDE SEQUENCE [LARGE SCALE GENOMIC DNA]</scope>
    <source>
        <strain evidence="6 7">DSM 15700</strain>
    </source>
</reference>
<dbReference type="AlphaFoldDB" id="A0A3N4YU06"/>
<organism evidence="6 7">
    <name type="scientific">Myceligenerans xiligouense</name>
    <dbReference type="NCBI Taxonomy" id="253184"/>
    <lineage>
        <taxon>Bacteria</taxon>
        <taxon>Bacillati</taxon>
        <taxon>Actinomycetota</taxon>
        <taxon>Actinomycetes</taxon>
        <taxon>Micrococcales</taxon>
        <taxon>Promicromonosporaceae</taxon>
        <taxon>Myceligenerans</taxon>
    </lineage>
</organism>
<evidence type="ECO:0000313" key="7">
    <source>
        <dbReference type="Proteomes" id="UP000280501"/>
    </source>
</evidence>
<dbReference type="Proteomes" id="UP000280501">
    <property type="component" value="Unassembled WGS sequence"/>
</dbReference>
<sequence>MATKVLLVTASHEVRDHLGHVLSESDGFELAAAVPDSPGVMTALDRHPDVGLIVIDEAADDGRGHALTRTVGMAVPLIGIVMVVEAHNAAEMSTAMASAMDVGARSVIARTAGLEEVLTRFEAVAAWSAVAQAAVSAERSGGRSGRIVAVAGAKGGVGTSVLALLLARAGRTGNTTLVDLDVGAGDLTAYSGVRTRRSVVDLAGVEGEITGRMLRETTYEVPGGIRLLPAPADGERGEEVTAAAVRSILSGLRFESDLAVLDVGTHLDEARATALEFADRVLLVSTPDLPSLRSARRAIAQWERLAIRQSTSVELVLNRRTSKDEITPQLAERIVERPVAFTVPDGGATFAAAVNTATLLESPTPVHKAVAEVGAAAVREEAAAAPSDTQDGPTEVEALVAASSRRPGRRDRKAEERAEKAGKKGKGLPAGRSGAREAGQATVELPVFISIALLTILLCVQGIGWASGLLTARAAAQEGARTVGIVGYHDTEDDAERIAEVERRVRDDVRDHLPDAMRDTVRDSDILISSDEVSVRVVVRTVLPGVDLSASSTAPVYSER</sequence>
<dbReference type="PANTHER" id="PTHR43384:SF6">
    <property type="entry name" value="SEPTUM SITE-DETERMINING PROTEIN MIND HOMOLOG, CHLOROPLASTIC"/>
    <property type="match status" value="1"/>
</dbReference>
<dbReference type="RefSeq" id="WP_123815790.1">
    <property type="nucleotide sequence ID" value="NZ_RKQZ01000001.1"/>
</dbReference>
<feature type="modified residue" description="4-aspartylphosphate" evidence="3">
    <location>
        <position position="56"/>
    </location>
</feature>
<dbReference type="GO" id="GO:0051782">
    <property type="term" value="P:negative regulation of cell division"/>
    <property type="evidence" value="ECO:0007669"/>
    <property type="project" value="TreeGrafter"/>
</dbReference>
<keyword evidence="2" id="KW-0067">ATP-binding</keyword>
<dbReference type="PANTHER" id="PTHR43384">
    <property type="entry name" value="SEPTUM SITE-DETERMINING PROTEIN MIND HOMOLOG, CHLOROPLASTIC-RELATED"/>
    <property type="match status" value="1"/>
</dbReference>
<dbReference type="OrthoDB" id="144620at2"/>
<gene>
    <name evidence="6" type="ORF">EDD34_3615</name>
</gene>
<evidence type="ECO:0000313" key="6">
    <source>
        <dbReference type="EMBL" id="RPF22936.1"/>
    </source>
</evidence>
<keyword evidence="7" id="KW-1185">Reference proteome</keyword>
<dbReference type="GO" id="GO:0000160">
    <property type="term" value="P:phosphorelay signal transduction system"/>
    <property type="evidence" value="ECO:0007669"/>
    <property type="project" value="InterPro"/>
</dbReference>
<dbReference type="SUPFAM" id="SSF52540">
    <property type="entry name" value="P-loop containing nucleoside triphosphate hydrolases"/>
    <property type="match status" value="1"/>
</dbReference>
<dbReference type="GO" id="GO:0005829">
    <property type="term" value="C:cytosol"/>
    <property type="evidence" value="ECO:0007669"/>
    <property type="project" value="TreeGrafter"/>
</dbReference>
<evidence type="ECO:0000256" key="4">
    <source>
        <dbReference type="SAM" id="MobiDB-lite"/>
    </source>
</evidence>
<protein>
    <submittedName>
        <fullName evidence="6">Flp pilus assembly CpaE family ATPase</fullName>
    </submittedName>
</protein>
<dbReference type="GO" id="GO:0016887">
    <property type="term" value="F:ATP hydrolysis activity"/>
    <property type="evidence" value="ECO:0007669"/>
    <property type="project" value="TreeGrafter"/>
</dbReference>
<dbReference type="Gene3D" id="3.40.50.300">
    <property type="entry name" value="P-loop containing nucleotide triphosphate hydrolases"/>
    <property type="match status" value="1"/>
</dbReference>
<feature type="domain" description="Response regulatory" evidence="5">
    <location>
        <begin position="4"/>
        <end position="125"/>
    </location>
</feature>
<comment type="caution">
    <text evidence="6">The sequence shown here is derived from an EMBL/GenBank/DDBJ whole genome shotgun (WGS) entry which is preliminary data.</text>
</comment>